<evidence type="ECO:0000313" key="7">
    <source>
        <dbReference type="EMBL" id="OPE48113.1"/>
    </source>
</evidence>
<proteinExistence type="predicted"/>
<evidence type="ECO:0000256" key="3">
    <source>
        <dbReference type="ARBA" id="ARBA00022692"/>
    </source>
</evidence>
<dbReference type="PANTHER" id="PTHR45649:SF26">
    <property type="entry name" value="OS04G0435100 PROTEIN"/>
    <property type="match status" value="1"/>
</dbReference>
<feature type="non-terminal residue" evidence="7">
    <location>
        <position position="146"/>
    </location>
</feature>
<comment type="subcellular location">
    <subcellularLocation>
        <location evidence="1">Membrane</location>
        <topology evidence="1">Multi-pass membrane protein</topology>
    </subcellularLocation>
</comment>
<evidence type="ECO:0000256" key="1">
    <source>
        <dbReference type="ARBA" id="ARBA00004141"/>
    </source>
</evidence>
<dbReference type="EMBL" id="MIJD01000342">
    <property type="protein sequence ID" value="OPE48113.1"/>
    <property type="molecule type" value="Genomic_DNA"/>
</dbReference>
<gene>
    <name evidence="7" type="ORF">BV510_24175</name>
</gene>
<evidence type="ECO:0000256" key="5">
    <source>
        <dbReference type="ARBA" id="ARBA00023136"/>
    </source>
</evidence>
<keyword evidence="2" id="KW-0813">Transport</keyword>
<dbReference type="GO" id="GO:0016020">
    <property type="term" value="C:membrane"/>
    <property type="evidence" value="ECO:0007669"/>
    <property type="project" value="UniProtKB-SubCell"/>
</dbReference>
<keyword evidence="3 6" id="KW-0812">Transmembrane</keyword>
<reference evidence="7 8" key="1">
    <citation type="submission" date="2016-09" db="EMBL/GenBank/DDBJ databases">
        <title>genome sequences of unsequenced Mycobacteria.</title>
        <authorList>
            <person name="Greninger A.L."/>
            <person name="Jerome K.R."/>
            <person name="Mcnair B."/>
            <person name="Wallis C."/>
            <person name="Fang F."/>
        </authorList>
    </citation>
    <scope>NUCLEOTIDE SEQUENCE [LARGE SCALE GENOMIC DNA]</scope>
    <source>
        <strain evidence="7 8">BM1</strain>
    </source>
</reference>
<evidence type="ECO:0000256" key="2">
    <source>
        <dbReference type="ARBA" id="ARBA00022448"/>
    </source>
</evidence>
<evidence type="ECO:0000256" key="4">
    <source>
        <dbReference type="ARBA" id="ARBA00022989"/>
    </source>
</evidence>
<comment type="caution">
    <text evidence="7">The sequence shown here is derived from an EMBL/GenBank/DDBJ whole genome shotgun (WGS) entry which is preliminary data.</text>
</comment>
<protein>
    <submittedName>
        <fullName evidence="7">Amino acid permease</fullName>
    </submittedName>
</protein>
<accession>A0A1T3W176</accession>
<dbReference type="RefSeq" id="WP_131830487.1">
    <property type="nucleotide sequence ID" value="NZ_MIJD01000342.1"/>
</dbReference>
<organism evidence="7 8">
    <name type="scientific">Mycolicibacterium diernhoferi</name>
    <dbReference type="NCBI Taxonomy" id="1801"/>
    <lineage>
        <taxon>Bacteria</taxon>
        <taxon>Bacillati</taxon>
        <taxon>Actinomycetota</taxon>
        <taxon>Actinomycetes</taxon>
        <taxon>Mycobacteriales</taxon>
        <taxon>Mycobacteriaceae</taxon>
        <taxon>Mycolicibacterium</taxon>
    </lineage>
</organism>
<name>A0A1T3W176_9MYCO</name>
<dbReference type="InterPro" id="IPR002293">
    <property type="entry name" value="AA/rel_permease1"/>
</dbReference>
<keyword evidence="5 6" id="KW-0472">Membrane</keyword>
<dbReference type="Pfam" id="PF13520">
    <property type="entry name" value="AA_permease_2"/>
    <property type="match status" value="1"/>
</dbReference>
<dbReference type="Gene3D" id="1.20.1740.10">
    <property type="entry name" value="Amino acid/polyamine transporter I"/>
    <property type="match status" value="1"/>
</dbReference>
<dbReference type="GO" id="GO:0022857">
    <property type="term" value="F:transmembrane transporter activity"/>
    <property type="evidence" value="ECO:0007669"/>
    <property type="project" value="InterPro"/>
</dbReference>
<feature type="transmembrane region" description="Helical" evidence="6">
    <location>
        <begin position="125"/>
        <end position="145"/>
    </location>
</feature>
<evidence type="ECO:0000313" key="8">
    <source>
        <dbReference type="Proteomes" id="UP000191039"/>
    </source>
</evidence>
<feature type="transmembrane region" description="Helical" evidence="6">
    <location>
        <begin position="94"/>
        <end position="119"/>
    </location>
</feature>
<dbReference type="PANTHER" id="PTHR45649">
    <property type="entry name" value="AMINO-ACID PERMEASE BAT1"/>
    <property type="match status" value="1"/>
</dbReference>
<feature type="transmembrane region" description="Helical" evidence="6">
    <location>
        <begin position="53"/>
        <end position="74"/>
    </location>
</feature>
<feature type="transmembrane region" description="Helical" evidence="6">
    <location>
        <begin position="20"/>
        <end position="41"/>
    </location>
</feature>
<keyword evidence="4 6" id="KW-1133">Transmembrane helix</keyword>
<dbReference type="AlphaFoldDB" id="A0A1T3W176"/>
<evidence type="ECO:0000256" key="6">
    <source>
        <dbReference type="SAM" id="Phobius"/>
    </source>
</evidence>
<dbReference type="Proteomes" id="UP000191039">
    <property type="component" value="Unassembled WGS sequence"/>
</dbReference>
<sequence length="146" mass="15738">MTSSGQTTSAPAELKREFSLWSAFAFAFAFISPIVAMYGIYGLSLSTAGPGFWWTFVIVGTGQFIIALAFAELVSRWPFEGSIYQWTKRLAGEVAGWFAGWVYMWALVIIMATVAYGGAGFLAELVGIHGPTAVQQGIIALLILLA</sequence>